<keyword evidence="9" id="KW-1185">Reference proteome</keyword>
<comment type="similarity">
    <text evidence="1">Belongs to the GST superfamily. Phi family.</text>
</comment>
<gene>
    <name evidence="8" type="ORF">EJB05_33905</name>
</gene>
<dbReference type="FunFam" id="1.20.1050.10:FF:000004">
    <property type="entry name" value="Glutathione S-transferase F2"/>
    <property type="match status" value="1"/>
</dbReference>
<feature type="domain" description="GST C-terminal" evidence="7">
    <location>
        <begin position="93"/>
        <end position="239"/>
    </location>
</feature>
<dbReference type="InterPro" id="IPR036249">
    <property type="entry name" value="Thioredoxin-like_sf"/>
</dbReference>
<dbReference type="GO" id="GO:0009636">
    <property type="term" value="P:response to toxic substance"/>
    <property type="evidence" value="ECO:0007669"/>
    <property type="project" value="UniProtKB-ARBA"/>
</dbReference>
<evidence type="ECO:0000256" key="3">
    <source>
        <dbReference type="ARBA" id="ARBA00022679"/>
    </source>
</evidence>
<dbReference type="Proteomes" id="UP000324897">
    <property type="component" value="Chromosome 7"/>
</dbReference>
<evidence type="ECO:0000259" key="6">
    <source>
        <dbReference type="PROSITE" id="PS50404"/>
    </source>
</evidence>
<dbReference type="PROSITE" id="PS50405">
    <property type="entry name" value="GST_CTER"/>
    <property type="match status" value="1"/>
</dbReference>
<comment type="catalytic activity">
    <reaction evidence="4">
        <text>RX + glutathione = an S-substituted glutathione + a halide anion + H(+)</text>
        <dbReference type="Rhea" id="RHEA:16437"/>
        <dbReference type="ChEBI" id="CHEBI:15378"/>
        <dbReference type="ChEBI" id="CHEBI:16042"/>
        <dbReference type="ChEBI" id="CHEBI:17792"/>
        <dbReference type="ChEBI" id="CHEBI:57925"/>
        <dbReference type="ChEBI" id="CHEBI:90779"/>
        <dbReference type="EC" id="2.5.1.18"/>
    </reaction>
</comment>
<dbReference type="Gene3D" id="1.20.1050.10">
    <property type="match status" value="1"/>
</dbReference>
<dbReference type="InterPro" id="IPR004046">
    <property type="entry name" value="GST_C"/>
</dbReference>
<evidence type="ECO:0000256" key="1">
    <source>
        <dbReference type="ARBA" id="ARBA00010128"/>
    </source>
</evidence>
<dbReference type="SUPFAM" id="SSF52833">
    <property type="entry name" value="Thioredoxin-like"/>
    <property type="match status" value="1"/>
</dbReference>
<dbReference type="SUPFAM" id="SSF47616">
    <property type="entry name" value="GST C-terminal domain-like"/>
    <property type="match status" value="1"/>
</dbReference>
<dbReference type="GO" id="GO:0006749">
    <property type="term" value="P:glutathione metabolic process"/>
    <property type="evidence" value="ECO:0007669"/>
    <property type="project" value="TreeGrafter"/>
</dbReference>
<evidence type="ECO:0000256" key="5">
    <source>
        <dbReference type="SAM" id="MobiDB-lite"/>
    </source>
</evidence>
<dbReference type="PANTHER" id="PTHR43900:SF17">
    <property type="entry name" value="GLUTATHIONE S-TRANSFERASE 4"/>
    <property type="match status" value="1"/>
</dbReference>
<dbReference type="Gramene" id="TVU17845">
    <property type="protein sequence ID" value="TVU17845"/>
    <property type="gene ID" value="EJB05_33905"/>
</dbReference>
<organism evidence="8 9">
    <name type="scientific">Eragrostis curvula</name>
    <name type="common">weeping love grass</name>
    <dbReference type="NCBI Taxonomy" id="38414"/>
    <lineage>
        <taxon>Eukaryota</taxon>
        <taxon>Viridiplantae</taxon>
        <taxon>Streptophyta</taxon>
        <taxon>Embryophyta</taxon>
        <taxon>Tracheophyta</taxon>
        <taxon>Spermatophyta</taxon>
        <taxon>Magnoliopsida</taxon>
        <taxon>Liliopsida</taxon>
        <taxon>Poales</taxon>
        <taxon>Poaceae</taxon>
        <taxon>PACMAD clade</taxon>
        <taxon>Chloridoideae</taxon>
        <taxon>Eragrostideae</taxon>
        <taxon>Eragrostidinae</taxon>
        <taxon>Eragrostis</taxon>
    </lineage>
</organism>
<protein>
    <recommendedName>
        <fullName evidence="2">glutathione transferase</fullName>
        <ecNumber evidence="2">2.5.1.18</ecNumber>
    </recommendedName>
</protein>
<evidence type="ECO:0000313" key="9">
    <source>
        <dbReference type="Proteomes" id="UP000324897"/>
    </source>
</evidence>
<comment type="caution">
    <text evidence="8">The sequence shown here is derived from an EMBL/GenBank/DDBJ whole genome shotgun (WGS) entry which is preliminary data.</text>
</comment>
<evidence type="ECO:0000313" key="8">
    <source>
        <dbReference type="EMBL" id="TVU17845.1"/>
    </source>
</evidence>
<dbReference type="Pfam" id="PF00043">
    <property type="entry name" value="GST_C"/>
    <property type="match status" value="1"/>
</dbReference>
<dbReference type="InterPro" id="IPR004045">
    <property type="entry name" value="Glutathione_S-Trfase_N"/>
</dbReference>
<name>A0A5J9U2T1_9POAL</name>
<dbReference type="PROSITE" id="PS50404">
    <property type="entry name" value="GST_NTER"/>
    <property type="match status" value="1"/>
</dbReference>
<accession>A0A5J9U2T1</accession>
<sequence length="246" mass="26645">MEGAAVKVYGVASSPFVATVLLCLEEVGAASEVIPVDLAACEEKAPPHLGRNPLGKIPALEDGDLMLFATYKDYVAADWTFKLCLPRLMLIITRNSKACPPQAQARAPGHRQPGAIRNSGRVVGGGDAPVPPACDCHREECIGAPLRGRACDQAVVDENVGKLRAVLEVYEARLGRHRYLAGNNVSIADLSHFTLMHYFMSTKYGPVLLGPLSRVKAWWKELAARPAARKVATFMPLDFGVDKKKE</sequence>
<dbReference type="InterPro" id="IPR036282">
    <property type="entry name" value="Glutathione-S-Trfase_C_sf"/>
</dbReference>
<evidence type="ECO:0000256" key="2">
    <source>
        <dbReference type="ARBA" id="ARBA00012452"/>
    </source>
</evidence>
<reference evidence="8 9" key="1">
    <citation type="journal article" date="2019" name="Sci. Rep.">
        <title>A high-quality genome of Eragrostis curvula grass provides insights into Poaceae evolution and supports new strategies to enhance forage quality.</title>
        <authorList>
            <person name="Carballo J."/>
            <person name="Santos B.A.C.M."/>
            <person name="Zappacosta D."/>
            <person name="Garbus I."/>
            <person name="Selva J.P."/>
            <person name="Gallo C.A."/>
            <person name="Diaz A."/>
            <person name="Albertini E."/>
            <person name="Caccamo M."/>
            <person name="Echenique V."/>
        </authorList>
    </citation>
    <scope>NUCLEOTIDE SEQUENCE [LARGE SCALE GENOMIC DNA]</scope>
    <source>
        <strain evidence="9">cv. Victoria</strain>
        <tissue evidence="8">Leaf</tissue>
    </source>
</reference>
<dbReference type="GO" id="GO:0004364">
    <property type="term" value="F:glutathione transferase activity"/>
    <property type="evidence" value="ECO:0007669"/>
    <property type="project" value="UniProtKB-EC"/>
</dbReference>
<proteinExistence type="inferred from homology"/>
<dbReference type="InterPro" id="IPR010987">
    <property type="entry name" value="Glutathione-S-Trfase_C-like"/>
</dbReference>
<dbReference type="Gene3D" id="3.40.30.10">
    <property type="entry name" value="Glutaredoxin"/>
    <property type="match status" value="1"/>
</dbReference>
<dbReference type="GO" id="GO:0043295">
    <property type="term" value="F:glutathione binding"/>
    <property type="evidence" value="ECO:0007669"/>
    <property type="project" value="TreeGrafter"/>
</dbReference>
<feature type="non-terminal residue" evidence="8">
    <location>
        <position position="1"/>
    </location>
</feature>
<feature type="domain" description="GST N-terminal" evidence="6">
    <location>
        <begin position="4"/>
        <end position="85"/>
    </location>
</feature>
<dbReference type="GO" id="GO:0005737">
    <property type="term" value="C:cytoplasm"/>
    <property type="evidence" value="ECO:0007669"/>
    <property type="project" value="TreeGrafter"/>
</dbReference>
<dbReference type="EC" id="2.5.1.18" evidence="2"/>
<dbReference type="PANTHER" id="PTHR43900">
    <property type="entry name" value="GLUTATHIONE S-TRANSFERASE RHO"/>
    <property type="match status" value="1"/>
</dbReference>
<evidence type="ECO:0000259" key="7">
    <source>
        <dbReference type="PROSITE" id="PS50405"/>
    </source>
</evidence>
<dbReference type="EMBL" id="RWGY01000029">
    <property type="protein sequence ID" value="TVU17845.1"/>
    <property type="molecule type" value="Genomic_DNA"/>
</dbReference>
<feature type="region of interest" description="Disordered" evidence="5">
    <location>
        <begin position="102"/>
        <end position="122"/>
    </location>
</feature>
<dbReference type="OrthoDB" id="422574at2759"/>
<keyword evidence="3" id="KW-0808">Transferase</keyword>
<dbReference type="Pfam" id="PF02798">
    <property type="entry name" value="GST_N"/>
    <property type="match status" value="1"/>
</dbReference>
<dbReference type="AlphaFoldDB" id="A0A5J9U2T1"/>
<evidence type="ECO:0000256" key="4">
    <source>
        <dbReference type="ARBA" id="ARBA00047960"/>
    </source>
</evidence>